<sequence>VECDKLLDFKEHFTVKNIKGLKPFKLAVQEALTVLASRHHYTFDNPSSLLEWANSGFQTDINVVSTELPDIVLMALQRSQEMDAKDEIYICIMCCMEEPFKQHPLFNGGVCKKCTRYYYDAIVSLTVGEMTNICVVCGEGGQLIYCSSSTCLR</sequence>
<organism evidence="2 3">
    <name type="scientific">Caerostris extrusa</name>
    <name type="common">Bark spider</name>
    <name type="synonym">Caerostris bankana</name>
    <dbReference type="NCBI Taxonomy" id="172846"/>
    <lineage>
        <taxon>Eukaryota</taxon>
        <taxon>Metazoa</taxon>
        <taxon>Ecdysozoa</taxon>
        <taxon>Arthropoda</taxon>
        <taxon>Chelicerata</taxon>
        <taxon>Arachnida</taxon>
        <taxon>Araneae</taxon>
        <taxon>Araneomorphae</taxon>
        <taxon>Entelegynae</taxon>
        <taxon>Araneoidea</taxon>
        <taxon>Araneidae</taxon>
        <taxon>Caerostris</taxon>
    </lineage>
</organism>
<dbReference type="Proteomes" id="UP001054945">
    <property type="component" value="Unassembled WGS sequence"/>
</dbReference>
<evidence type="ECO:0000313" key="3">
    <source>
        <dbReference type="Proteomes" id="UP001054945"/>
    </source>
</evidence>
<name>A0AAV4Q561_CAEEX</name>
<reference evidence="2 3" key="1">
    <citation type="submission" date="2021-06" db="EMBL/GenBank/DDBJ databases">
        <title>Caerostris extrusa draft genome.</title>
        <authorList>
            <person name="Kono N."/>
            <person name="Arakawa K."/>
        </authorList>
    </citation>
    <scope>NUCLEOTIDE SEQUENCE [LARGE SCALE GENOMIC DNA]</scope>
</reference>
<dbReference type="EMBL" id="BPLR01005803">
    <property type="protein sequence ID" value="GIY05093.1"/>
    <property type="molecule type" value="Genomic_DNA"/>
</dbReference>
<dbReference type="AlphaFoldDB" id="A0AAV4Q561"/>
<dbReference type="InterPro" id="IPR040552">
    <property type="entry name" value="DNMT3_ADD_GATA1-like"/>
</dbReference>
<proteinExistence type="predicted"/>
<accession>A0AAV4Q561</accession>
<gene>
    <name evidence="2" type="ORF">CEXT_762232</name>
</gene>
<dbReference type="Pfam" id="PF17980">
    <property type="entry name" value="ADD_DNMT3"/>
    <property type="match status" value="1"/>
</dbReference>
<feature type="non-terminal residue" evidence="2">
    <location>
        <position position="1"/>
    </location>
</feature>
<feature type="domain" description="DNMT3 cysteine rich ADD" evidence="1">
    <location>
        <begin position="90"/>
        <end position="120"/>
    </location>
</feature>
<protein>
    <recommendedName>
        <fullName evidence="1">DNMT3 cysteine rich ADD domain-containing protein</fullName>
    </recommendedName>
</protein>
<evidence type="ECO:0000313" key="2">
    <source>
        <dbReference type="EMBL" id="GIY05093.1"/>
    </source>
</evidence>
<comment type="caution">
    <text evidence="2">The sequence shown here is derived from an EMBL/GenBank/DDBJ whole genome shotgun (WGS) entry which is preliminary data.</text>
</comment>
<keyword evidence="3" id="KW-1185">Reference proteome</keyword>
<evidence type="ECO:0000259" key="1">
    <source>
        <dbReference type="Pfam" id="PF17980"/>
    </source>
</evidence>